<feature type="transmembrane region" description="Helical" evidence="1">
    <location>
        <begin position="164"/>
        <end position="185"/>
    </location>
</feature>
<keyword evidence="1" id="KW-0472">Membrane</keyword>
<gene>
    <name evidence="2" type="ORF">CLV57_1865</name>
</gene>
<evidence type="ECO:0000256" key="1">
    <source>
        <dbReference type="SAM" id="Phobius"/>
    </source>
</evidence>
<comment type="caution">
    <text evidence="2">The sequence shown here is derived from an EMBL/GenBank/DDBJ whole genome shotgun (WGS) entry which is preliminary data.</text>
</comment>
<reference evidence="2 3" key="1">
    <citation type="submission" date="2017-11" db="EMBL/GenBank/DDBJ databases">
        <title>Genomic Encyclopedia of Archaeal and Bacterial Type Strains, Phase II (KMG-II): From Individual Species to Whole Genera.</title>
        <authorList>
            <person name="Goeker M."/>
        </authorList>
    </citation>
    <scope>NUCLEOTIDE SEQUENCE [LARGE SCALE GENOMIC DNA]</scope>
    <source>
        <strain evidence="2 3">DSM 28175</strain>
    </source>
</reference>
<keyword evidence="3" id="KW-1185">Reference proteome</keyword>
<protein>
    <submittedName>
        <fullName evidence="2">Uncharacterized protein DUF1761</fullName>
    </submittedName>
</protein>
<proteinExistence type="predicted"/>
<keyword evidence="1" id="KW-0812">Transmembrane</keyword>
<accession>A0A2H9VVH9</accession>
<feature type="transmembrane region" description="Helical" evidence="1">
    <location>
        <begin position="58"/>
        <end position="78"/>
    </location>
</feature>
<feature type="transmembrane region" description="Helical" evidence="1">
    <location>
        <begin position="132"/>
        <end position="152"/>
    </location>
</feature>
<dbReference type="Proteomes" id="UP000242687">
    <property type="component" value="Unassembled WGS sequence"/>
</dbReference>
<dbReference type="EMBL" id="PGFJ01000001">
    <property type="protein sequence ID" value="PJJ84843.1"/>
    <property type="molecule type" value="Genomic_DNA"/>
</dbReference>
<name>A0A2H9VVH9_9SPHI</name>
<dbReference type="InterPro" id="IPR013879">
    <property type="entry name" value="DUF1761"/>
</dbReference>
<dbReference type="Pfam" id="PF08570">
    <property type="entry name" value="DUF1761"/>
    <property type="match status" value="1"/>
</dbReference>
<feature type="transmembrane region" description="Helical" evidence="1">
    <location>
        <begin position="106"/>
        <end position="126"/>
    </location>
</feature>
<evidence type="ECO:0000313" key="3">
    <source>
        <dbReference type="Proteomes" id="UP000242687"/>
    </source>
</evidence>
<evidence type="ECO:0000313" key="2">
    <source>
        <dbReference type="EMBL" id="PJJ84843.1"/>
    </source>
</evidence>
<dbReference type="AlphaFoldDB" id="A0A2H9VVH9"/>
<organism evidence="2 3">
    <name type="scientific">Mucilaginibacter auburnensis</name>
    <dbReference type="NCBI Taxonomy" id="1457233"/>
    <lineage>
        <taxon>Bacteria</taxon>
        <taxon>Pseudomonadati</taxon>
        <taxon>Bacteroidota</taxon>
        <taxon>Sphingobacteriia</taxon>
        <taxon>Sphingobacteriales</taxon>
        <taxon>Sphingobacteriaceae</taxon>
        <taxon>Mucilaginibacter</taxon>
    </lineage>
</organism>
<sequence>MLATSTYGRACQVLASLFYFISIDYDRYFYLSLVNKPNSPVFWGKKTDLLTIMNPSLINWPAVLIAALSSFMVGGIWYNPKVFGNTWMKESKLTEDQLKASSQGKIFGFTALFSLLMAINLACFLADTKTNASWGAVAGFLAGIWGFSAIAIHSLFELRSWKHIFINGCYIIIALTLMGFILGVWR</sequence>
<keyword evidence="1" id="KW-1133">Transmembrane helix</keyword>